<keyword evidence="9" id="KW-1185">Reference proteome</keyword>
<name>A0A377GP71_9FUSO</name>
<keyword evidence="4 7" id="KW-0812">Transmembrane</keyword>
<protein>
    <submittedName>
        <fullName evidence="8">Conjugal transfer protein traG</fullName>
    </submittedName>
</protein>
<dbReference type="InterPro" id="IPR051539">
    <property type="entry name" value="T4SS-coupling_protein"/>
</dbReference>
<feature type="transmembrane region" description="Helical" evidence="7">
    <location>
        <begin position="72"/>
        <end position="90"/>
    </location>
</feature>
<comment type="subcellular location">
    <subcellularLocation>
        <location evidence="1">Cell membrane</location>
        <topology evidence="1">Multi-pass membrane protein</topology>
    </subcellularLocation>
</comment>
<evidence type="ECO:0000256" key="5">
    <source>
        <dbReference type="ARBA" id="ARBA00022989"/>
    </source>
</evidence>
<feature type="transmembrane region" description="Helical" evidence="7">
    <location>
        <begin position="7"/>
        <end position="28"/>
    </location>
</feature>
<dbReference type="OrthoDB" id="9766496at2"/>
<accession>A0A377GP71</accession>
<dbReference type="GO" id="GO:0005886">
    <property type="term" value="C:plasma membrane"/>
    <property type="evidence" value="ECO:0007669"/>
    <property type="project" value="UniProtKB-SubCell"/>
</dbReference>
<dbReference type="RefSeq" id="WP_115268266.1">
    <property type="nucleotide sequence ID" value="NZ_UGGU01000002.1"/>
</dbReference>
<evidence type="ECO:0000256" key="2">
    <source>
        <dbReference type="ARBA" id="ARBA00008806"/>
    </source>
</evidence>
<proteinExistence type="inferred from homology"/>
<evidence type="ECO:0000256" key="7">
    <source>
        <dbReference type="SAM" id="Phobius"/>
    </source>
</evidence>
<dbReference type="InterPro" id="IPR003688">
    <property type="entry name" value="TraG/VirD4"/>
</dbReference>
<gene>
    <name evidence="8" type="primary">traG_2</name>
    <name evidence="8" type="ORF">NCTC10723_00077</name>
</gene>
<keyword evidence="5 7" id="KW-1133">Transmembrane helix</keyword>
<comment type="similarity">
    <text evidence="2">Belongs to the VirD4/TraG family.</text>
</comment>
<sequence length="625" mass="71294">MTKKKKIAIIIYLLMFPISITLATQIFAKYVGYAKGLGEPLFIINKIPFYPPFKIIEWQIYRNQAPIAFEKALTSGGITLVIFVFLIGFLTKKKHVETSHGAASFATQDDIKKMKLLPKEKDILKSYDKEGMTQIYKEAIYNNFPDKIANEDFKTNGIVIGQDEKGNYLYDNQPGHVILAAQTGAGKGVGFVLPTLWTWKESSIINDIKGENWQLTAGYRKLLGHKVLKFDATSLNTVHFNPMAEIRKGTVYEYQEAKNIADTIVSPDKKTDRFFGPNGVEFLTGVILHVLYMVKERTANLTDVYRFLTTPTLTEEEKLKQMTWGEHNTTSDTGLFQKIYNNVITEKDGTLRPDVHPMVSGIGNDMLNRADNERSGIISTAKTELAIFADPVISRAVQYSDFKIKDLMNYDVPVDLYFVTPPKAIGITATLIKLLINQIIFILTDEMIISDSGQNENFKHRLLLMIDEFPAIGKIELLHKALAYVRGYGMKVALITQDLKQLYEIYGENNSILNNCKTQIFYTPSDDKTTTFIEQKLGKKTVEQQTKSWKGFKYFSDWNISTSYVGRSLMTFDEIQQLSDEESLIFITGQKPIHGKKIRWYKEEKFKLKAKYKAPEKSDIIQETR</sequence>
<reference evidence="8 9" key="1">
    <citation type="submission" date="2018-06" db="EMBL/GenBank/DDBJ databases">
        <authorList>
            <consortium name="Pathogen Informatics"/>
            <person name="Doyle S."/>
        </authorList>
    </citation>
    <scope>NUCLEOTIDE SEQUENCE [LARGE SCALE GENOMIC DNA]</scope>
    <source>
        <strain evidence="8 9">NCTC10723</strain>
    </source>
</reference>
<evidence type="ECO:0000313" key="9">
    <source>
        <dbReference type="Proteomes" id="UP000255328"/>
    </source>
</evidence>
<evidence type="ECO:0000256" key="6">
    <source>
        <dbReference type="ARBA" id="ARBA00023136"/>
    </source>
</evidence>
<evidence type="ECO:0000256" key="4">
    <source>
        <dbReference type="ARBA" id="ARBA00022692"/>
    </source>
</evidence>
<dbReference type="AlphaFoldDB" id="A0A377GP71"/>
<dbReference type="CDD" id="cd01127">
    <property type="entry name" value="TrwB_TraG_TraD_VirD4"/>
    <property type="match status" value="1"/>
</dbReference>
<keyword evidence="6 7" id="KW-0472">Membrane</keyword>
<keyword evidence="3" id="KW-1003">Cell membrane</keyword>
<dbReference type="PANTHER" id="PTHR37937:SF1">
    <property type="entry name" value="CONJUGATIVE TRANSFER: DNA TRANSPORT"/>
    <property type="match status" value="1"/>
</dbReference>
<organism evidence="8 9">
    <name type="scientific">Fusobacterium necrogenes</name>
    <dbReference type="NCBI Taxonomy" id="858"/>
    <lineage>
        <taxon>Bacteria</taxon>
        <taxon>Fusobacteriati</taxon>
        <taxon>Fusobacteriota</taxon>
        <taxon>Fusobacteriia</taxon>
        <taxon>Fusobacteriales</taxon>
        <taxon>Fusobacteriaceae</taxon>
        <taxon>Fusobacterium</taxon>
    </lineage>
</organism>
<dbReference type="Pfam" id="PF02534">
    <property type="entry name" value="T4SS-DNA_transf"/>
    <property type="match status" value="1"/>
</dbReference>
<evidence type="ECO:0000313" key="8">
    <source>
        <dbReference type="EMBL" id="STO28766.1"/>
    </source>
</evidence>
<dbReference type="Gene3D" id="3.40.50.300">
    <property type="entry name" value="P-loop containing nucleotide triphosphate hydrolases"/>
    <property type="match status" value="1"/>
</dbReference>
<evidence type="ECO:0000256" key="3">
    <source>
        <dbReference type="ARBA" id="ARBA00022475"/>
    </source>
</evidence>
<dbReference type="Proteomes" id="UP000255328">
    <property type="component" value="Unassembled WGS sequence"/>
</dbReference>
<dbReference type="PANTHER" id="PTHR37937">
    <property type="entry name" value="CONJUGATIVE TRANSFER: DNA TRANSPORT"/>
    <property type="match status" value="1"/>
</dbReference>
<dbReference type="SUPFAM" id="SSF52540">
    <property type="entry name" value="P-loop containing nucleoside triphosphate hydrolases"/>
    <property type="match status" value="1"/>
</dbReference>
<evidence type="ECO:0000256" key="1">
    <source>
        <dbReference type="ARBA" id="ARBA00004651"/>
    </source>
</evidence>
<dbReference type="EMBL" id="UGGU01000002">
    <property type="protein sequence ID" value="STO28766.1"/>
    <property type="molecule type" value="Genomic_DNA"/>
</dbReference>
<dbReference type="InterPro" id="IPR027417">
    <property type="entry name" value="P-loop_NTPase"/>
</dbReference>